<dbReference type="AlphaFoldDB" id="A0A1S3IFP4"/>
<evidence type="ECO:0000313" key="5">
    <source>
        <dbReference type="RefSeq" id="XP_013396288.1"/>
    </source>
</evidence>
<sequence length="256" mass="28054">MVLPGQVSRKQATEASTPTDPLVIGRDSARKGQFTFSMSQSISPTLSVKSSGQGPHNYDKYARQACQKRPTADVEQFLCFVRDCQSLPAREKTDLALKKKPLLPGIGETNPEANHPSSHAIFPTNNDDIDEEMELYLNNNVRKRTPSPLLGNVSPRSTQTLEPISPNRLSRSRSLKDKNNLNGNSKKGLTRTRSDPVRRATALTHHLPPLEHQNVPDRPSAPPPSVTPPCPTDSDEDDGDSAGDCCESPVDFIDPQ</sequence>
<accession>A0A1S3IFP4</accession>
<dbReference type="KEGG" id="lak:106163287"/>
<dbReference type="RefSeq" id="XP_013396286.1">
    <property type="nucleotide sequence ID" value="XM_013540832.1"/>
</dbReference>
<dbReference type="RefSeq" id="XP_013396288.1">
    <property type="nucleotide sequence ID" value="XM_013540834.1"/>
</dbReference>
<organism evidence="2 6">
    <name type="scientific">Lingula anatina</name>
    <name type="common">Brachiopod</name>
    <name type="synonym">Lingula unguis</name>
    <dbReference type="NCBI Taxonomy" id="7574"/>
    <lineage>
        <taxon>Eukaryota</taxon>
        <taxon>Metazoa</taxon>
        <taxon>Spiralia</taxon>
        <taxon>Lophotrochozoa</taxon>
        <taxon>Brachiopoda</taxon>
        <taxon>Linguliformea</taxon>
        <taxon>Lingulata</taxon>
        <taxon>Lingulida</taxon>
        <taxon>Linguloidea</taxon>
        <taxon>Lingulidae</taxon>
        <taxon>Lingula</taxon>
    </lineage>
</organism>
<feature type="compositionally biased region" description="Polar residues" evidence="1">
    <location>
        <begin position="8"/>
        <end position="19"/>
    </location>
</feature>
<feature type="region of interest" description="Disordered" evidence="1">
    <location>
        <begin position="1"/>
        <end position="26"/>
    </location>
</feature>
<name>A0A1S3IFP4_LINAN</name>
<protein>
    <submittedName>
        <fullName evidence="3 4">Uncharacterized protein LOC106163287</fullName>
    </submittedName>
</protein>
<gene>
    <name evidence="3 4 5 6" type="primary">LOC106163287</name>
</gene>
<evidence type="ECO:0000313" key="2">
    <source>
        <dbReference type="Proteomes" id="UP000085678"/>
    </source>
</evidence>
<dbReference type="Proteomes" id="UP000085678">
    <property type="component" value="Unplaced"/>
</dbReference>
<feature type="region of interest" description="Disordered" evidence="1">
    <location>
        <begin position="143"/>
        <end position="256"/>
    </location>
</feature>
<evidence type="ECO:0000313" key="4">
    <source>
        <dbReference type="RefSeq" id="XP_013396286.1"/>
    </source>
</evidence>
<dbReference type="RefSeq" id="XP_013396285.1">
    <property type="nucleotide sequence ID" value="XM_013540831.1"/>
</dbReference>
<dbReference type="GeneID" id="106163287"/>
<reference evidence="3 4" key="1">
    <citation type="submission" date="2025-04" db="UniProtKB">
        <authorList>
            <consortium name="RefSeq"/>
        </authorList>
    </citation>
    <scope>IDENTIFICATION</scope>
    <source>
        <tissue evidence="3 4">Gonads</tissue>
    </source>
</reference>
<evidence type="ECO:0000313" key="3">
    <source>
        <dbReference type="RefSeq" id="XP_013396285.1"/>
    </source>
</evidence>
<dbReference type="RefSeq" id="XP_013396289.1">
    <property type="nucleotide sequence ID" value="XM_013540835.1"/>
</dbReference>
<proteinExistence type="predicted"/>
<feature type="compositionally biased region" description="Pro residues" evidence="1">
    <location>
        <begin position="219"/>
        <end position="231"/>
    </location>
</feature>
<feature type="region of interest" description="Disordered" evidence="1">
    <location>
        <begin position="106"/>
        <end position="125"/>
    </location>
</feature>
<evidence type="ECO:0000256" key="1">
    <source>
        <dbReference type="SAM" id="MobiDB-lite"/>
    </source>
</evidence>
<evidence type="ECO:0000313" key="6">
    <source>
        <dbReference type="RefSeq" id="XP_013396289.1"/>
    </source>
</evidence>
<keyword evidence="2" id="KW-1185">Reference proteome</keyword>